<accession>A0AAE1EE15</accession>
<evidence type="ECO:0000313" key="2">
    <source>
        <dbReference type="EMBL" id="KAK3802528.1"/>
    </source>
</evidence>
<evidence type="ECO:0000256" key="1">
    <source>
        <dbReference type="SAM" id="MobiDB-lite"/>
    </source>
</evidence>
<dbReference type="Proteomes" id="UP001283361">
    <property type="component" value="Unassembled WGS sequence"/>
</dbReference>
<name>A0AAE1EE15_9GAST</name>
<protein>
    <submittedName>
        <fullName evidence="2">Uncharacterized protein</fullName>
    </submittedName>
</protein>
<reference evidence="2" key="1">
    <citation type="journal article" date="2023" name="G3 (Bethesda)">
        <title>A reference genome for the long-term kleptoplast-retaining sea slug Elysia crispata morphotype clarki.</title>
        <authorList>
            <person name="Eastman K.E."/>
            <person name="Pendleton A.L."/>
            <person name="Shaikh M.A."/>
            <person name="Suttiyut T."/>
            <person name="Ogas R."/>
            <person name="Tomko P."/>
            <person name="Gavelis G."/>
            <person name="Widhalm J.R."/>
            <person name="Wisecaver J.H."/>
        </authorList>
    </citation>
    <scope>NUCLEOTIDE SEQUENCE</scope>
    <source>
        <strain evidence="2">ECLA1</strain>
    </source>
</reference>
<feature type="region of interest" description="Disordered" evidence="1">
    <location>
        <begin position="91"/>
        <end position="119"/>
    </location>
</feature>
<comment type="caution">
    <text evidence="2">The sequence shown here is derived from an EMBL/GenBank/DDBJ whole genome shotgun (WGS) entry which is preliminary data.</text>
</comment>
<proteinExistence type="predicted"/>
<feature type="compositionally biased region" description="Basic and acidic residues" evidence="1">
    <location>
        <begin position="108"/>
        <end position="119"/>
    </location>
</feature>
<keyword evidence="3" id="KW-1185">Reference proteome</keyword>
<dbReference type="AlphaFoldDB" id="A0AAE1EE15"/>
<evidence type="ECO:0000313" key="3">
    <source>
        <dbReference type="Proteomes" id="UP001283361"/>
    </source>
</evidence>
<gene>
    <name evidence="2" type="ORF">RRG08_033187</name>
</gene>
<dbReference type="EMBL" id="JAWDGP010000228">
    <property type="protein sequence ID" value="KAK3802528.1"/>
    <property type="molecule type" value="Genomic_DNA"/>
</dbReference>
<sequence>MELDTECCLSISVGIEDACTTFYLSSPHPSPAIMLVHSSGVKLFRSLHISVVQYTADRTPCVSLALKRKPLAGLSATCASITAVREAVERNRDKRSSLQRVSPAEEEFVPHGERADKFQ</sequence>
<organism evidence="2 3">
    <name type="scientific">Elysia crispata</name>
    <name type="common">lettuce slug</name>
    <dbReference type="NCBI Taxonomy" id="231223"/>
    <lineage>
        <taxon>Eukaryota</taxon>
        <taxon>Metazoa</taxon>
        <taxon>Spiralia</taxon>
        <taxon>Lophotrochozoa</taxon>
        <taxon>Mollusca</taxon>
        <taxon>Gastropoda</taxon>
        <taxon>Heterobranchia</taxon>
        <taxon>Euthyneura</taxon>
        <taxon>Panpulmonata</taxon>
        <taxon>Sacoglossa</taxon>
        <taxon>Placobranchoidea</taxon>
        <taxon>Plakobranchidae</taxon>
        <taxon>Elysia</taxon>
    </lineage>
</organism>